<evidence type="ECO:0000256" key="1">
    <source>
        <dbReference type="SAM" id="MobiDB-lite"/>
    </source>
</evidence>
<proteinExistence type="predicted"/>
<organism evidence="2 3">
    <name type="scientific">Dovyalis caffra</name>
    <dbReference type="NCBI Taxonomy" id="77055"/>
    <lineage>
        <taxon>Eukaryota</taxon>
        <taxon>Viridiplantae</taxon>
        <taxon>Streptophyta</taxon>
        <taxon>Embryophyta</taxon>
        <taxon>Tracheophyta</taxon>
        <taxon>Spermatophyta</taxon>
        <taxon>Magnoliopsida</taxon>
        <taxon>eudicotyledons</taxon>
        <taxon>Gunneridae</taxon>
        <taxon>Pentapetalae</taxon>
        <taxon>rosids</taxon>
        <taxon>fabids</taxon>
        <taxon>Malpighiales</taxon>
        <taxon>Salicaceae</taxon>
        <taxon>Flacourtieae</taxon>
        <taxon>Dovyalis</taxon>
    </lineage>
</organism>
<feature type="compositionally biased region" description="Pro residues" evidence="1">
    <location>
        <begin position="1"/>
        <end position="14"/>
    </location>
</feature>
<dbReference type="AlphaFoldDB" id="A0AAV1S975"/>
<name>A0AAV1S975_9ROSI</name>
<feature type="region of interest" description="Disordered" evidence="1">
    <location>
        <begin position="1"/>
        <end position="20"/>
    </location>
</feature>
<keyword evidence="3" id="KW-1185">Reference proteome</keyword>
<protein>
    <recommendedName>
        <fullName evidence="4">Kinesin motor domain-containing protein</fullName>
    </recommendedName>
</protein>
<evidence type="ECO:0000313" key="3">
    <source>
        <dbReference type="Proteomes" id="UP001314170"/>
    </source>
</evidence>
<sequence>MEAPSSPSPNPASPSPATNGGEDCCVKVSVHIRPLIADERAQGCKDCVTVVSGKPQCAAVTYHNLSLDQKQVIAWQFYDWEIMLN</sequence>
<dbReference type="EMBL" id="CAWUPB010001173">
    <property type="protein sequence ID" value="CAK7347505.1"/>
    <property type="molecule type" value="Genomic_DNA"/>
</dbReference>
<dbReference type="Proteomes" id="UP001314170">
    <property type="component" value="Unassembled WGS sequence"/>
</dbReference>
<reference evidence="2 3" key="1">
    <citation type="submission" date="2024-01" db="EMBL/GenBank/DDBJ databases">
        <authorList>
            <person name="Waweru B."/>
        </authorList>
    </citation>
    <scope>NUCLEOTIDE SEQUENCE [LARGE SCALE GENOMIC DNA]</scope>
</reference>
<gene>
    <name evidence="2" type="ORF">DCAF_LOCUS20192</name>
</gene>
<evidence type="ECO:0000313" key="2">
    <source>
        <dbReference type="EMBL" id="CAK7347505.1"/>
    </source>
</evidence>
<evidence type="ECO:0008006" key="4">
    <source>
        <dbReference type="Google" id="ProtNLM"/>
    </source>
</evidence>
<accession>A0AAV1S975</accession>
<comment type="caution">
    <text evidence="2">The sequence shown here is derived from an EMBL/GenBank/DDBJ whole genome shotgun (WGS) entry which is preliminary data.</text>
</comment>